<dbReference type="KEGG" id="fuv:JR347_09795"/>
<protein>
    <recommendedName>
        <fullName evidence="3">TonB C-terminal domain-containing protein</fullName>
    </recommendedName>
</protein>
<accession>A0A974WF83</accession>
<sequence>MKYILAYFLLSISSLSISQSKNTGQEYLEKGKNFIKQNNIDSANFYLQLAVQNRNAKAINLLKEELKIDIEYHDIMPLLVVDEDPKFLYKEKEYPINNKDYSLNPKLVTQIRKALNSSDEIRKSEFTGQIFIELVIDKEGNFAGSLKKGTGSELLDKNIIEQLNRELKFKPAIYKGRNTGAWAYMIPIGF</sequence>
<evidence type="ECO:0000313" key="1">
    <source>
        <dbReference type="EMBL" id="QSE95912.1"/>
    </source>
</evidence>
<keyword evidence="2" id="KW-1185">Reference proteome</keyword>
<reference evidence="1" key="1">
    <citation type="submission" date="2021-02" db="EMBL/GenBank/DDBJ databases">
        <title>Fulvivirga sp. S481 isolated from sea water.</title>
        <authorList>
            <person name="Bae S.S."/>
            <person name="Baek K."/>
        </authorList>
    </citation>
    <scope>NUCLEOTIDE SEQUENCE</scope>
    <source>
        <strain evidence="1">S481</strain>
    </source>
</reference>
<dbReference type="RefSeq" id="WP_205720425.1">
    <property type="nucleotide sequence ID" value="NZ_CP070608.1"/>
</dbReference>
<gene>
    <name evidence="1" type="ORF">JR347_09795</name>
</gene>
<dbReference type="Proteomes" id="UP000662783">
    <property type="component" value="Chromosome"/>
</dbReference>
<name>A0A974WF83_9BACT</name>
<organism evidence="1 2">
    <name type="scientific">Fulvivirga lutea</name>
    <dbReference type="NCBI Taxonomy" id="2810512"/>
    <lineage>
        <taxon>Bacteria</taxon>
        <taxon>Pseudomonadati</taxon>
        <taxon>Bacteroidota</taxon>
        <taxon>Cytophagia</taxon>
        <taxon>Cytophagales</taxon>
        <taxon>Fulvivirgaceae</taxon>
        <taxon>Fulvivirga</taxon>
    </lineage>
</organism>
<dbReference type="Gene3D" id="3.30.1150.10">
    <property type="match status" value="1"/>
</dbReference>
<evidence type="ECO:0000313" key="2">
    <source>
        <dbReference type="Proteomes" id="UP000662783"/>
    </source>
</evidence>
<dbReference type="AlphaFoldDB" id="A0A974WF83"/>
<proteinExistence type="predicted"/>
<evidence type="ECO:0008006" key="3">
    <source>
        <dbReference type="Google" id="ProtNLM"/>
    </source>
</evidence>
<dbReference type="EMBL" id="CP070608">
    <property type="protein sequence ID" value="QSE95912.1"/>
    <property type="molecule type" value="Genomic_DNA"/>
</dbReference>